<comment type="caution">
    <text evidence="2">The sequence shown here is derived from an EMBL/GenBank/DDBJ whole genome shotgun (WGS) entry which is preliminary data.</text>
</comment>
<dbReference type="Gene3D" id="3.40.50.300">
    <property type="entry name" value="P-loop containing nucleotide triphosphate hydrolases"/>
    <property type="match status" value="1"/>
</dbReference>
<evidence type="ECO:0008006" key="4">
    <source>
        <dbReference type="Google" id="ProtNLM"/>
    </source>
</evidence>
<name>A0A9P8XSU6_9PEZI</name>
<dbReference type="RefSeq" id="XP_046004923.1">
    <property type="nucleotide sequence ID" value="XM_046155918.1"/>
</dbReference>
<feature type="transmembrane region" description="Helical" evidence="1">
    <location>
        <begin position="298"/>
        <end position="318"/>
    </location>
</feature>
<accession>A0A9P8XSU6</accession>
<dbReference type="InterPro" id="IPR040632">
    <property type="entry name" value="Sulfotransfer_4"/>
</dbReference>
<dbReference type="GeneID" id="70185464"/>
<gene>
    <name evidence="2" type="ORF">B0I36DRAFT_340029</name>
</gene>
<proteinExistence type="predicted"/>
<dbReference type="Pfam" id="PF17784">
    <property type="entry name" value="Sulfotransfer_4"/>
    <property type="match status" value="1"/>
</dbReference>
<evidence type="ECO:0000313" key="3">
    <source>
        <dbReference type="Proteomes" id="UP000756346"/>
    </source>
</evidence>
<dbReference type="Proteomes" id="UP000756346">
    <property type="component" value="Unassembled WGS sequence"/>
</dbReference>
<reference evidence="2" key="1">
    <citation type="journal article" date="2021" name="Nat. Commun.">
        <title>Genetic determinants of endophytism in the Arabidopsis root mycobiome.</title>
        <authorList>
            <person name="Mesny F."/>
            <person name="Miyauchi S."/>
            <person name="Thiergart T."/>
            <person name="Pickel B."/>
            <person name="Atanasova L."/>
            <person name="Karlsson M."/>
            <person name="Huettel B."/>
            <person name="Barry K.W."/>
            <person name="Haridas S."/>
            <person name="Chen C."/>
            <person name="Bauer D."/>
            <person name="Andreopoulos W."/>
            <person name="Pangilinan J."/>
            <person name="LaButti K."/>
            <person name="Riley R."/>
            <person name="Lipzen A."/>
            <person name="Clum A."/>
            <person name="Drula E."/>
            <person name="Henrissat B."/>
            <person name="Kohler A."/>
            <person name="Grigoriev I.V."/>
            <person name="Martin F.M."/>
            <person name="Hacquard S."/>
        </authorList>
    </citation>
    <scope>NUCLEOTIDE SEQUENCE</scope>
    <source>
        <strain evidence="2">MPI-CAGE-CH-0230</strain>
    </source>
</reference>
<dbReference type="InterPro" id="IPR027417">
    <property type="entry name" value="P-loop_NTPase"/>
</dbReference>
<evidence type="ECO:0000313" key="2">
    <source>
        <dbReference type="EMBL" id="KAH7012658.1"/>
    </source>
</evidence>
<dbReference type="SUPFAM" id="SSF52540">
    <property type="entry name" value="P-loop containing nucleoside triphosphate hydrolases"/>
    <property type="match status" value="1"/>
</dbReference>
<dbReference type="PANTHER" id="PTHR36978:SF4">
    <property type="entry name" value="P-LOOP CONTAINING NUCLEOSIDE TRIPHOSPHATE HYDROLASE PROTEIN"/>
    <property type="match status" value="1"/>
</dbReference>
<protein>
    <recommendedName>
        <fullName evidence="4">P-loop containing nucleoside triphosphate hydrolase protein</fullName>
    </recommendedName>
</protein>
<keyword evidence="1" id="KW-1133">Transmembrane helix</keyword>
<keyword evidence="1" id="KW-0472">Membrane</keyword>
<dbReference type="OrthoDB" id="408152at2759"/>
<sequence>MLNVAHIRSHFIETCLDDRANSSVNQTVDEKHALTSPPDRMDSWNIKDARAMRALQSLLKESKPTETSNRTIEVIVAGLPRCATSSLQAALHSEWLDYKPTHHMAEVIAFPKARQLAIQTLREPHPEKRQKLLAEMLKGYRAITDQPACMFTADLMDLYPDAKIVLNQRRNGRVWANSVNNTIVFWSKLHYRILGIWFPMNRDMHQLGAGLWQFSADQMGTPNPFSTADPNFSRPDYYDAFIDNVRREAKKRGREVLEWQPEDGWKPLCEFLGKPVPPADVPFPKTNETAEIKKVIRILYVLGAISWMCVGGLGYAAVKYGPYLAGLARAKVATW</sequence>
<keyword evidence="3" id="KW-1185">Reference proteome</keyword>
<organism evidence="2 3">
    <name type="scientific">Microdochium trichocladiopsis</name>
    <dbReference type="NCBI Taxonomy" id="1682393"/>
    <lineage>
        <taxon>Eukaryota</taxon>
        <taxon>Fungi</taxon>
        <taxon>Dikarya</taxon>
        <taxon>Ascomycota</taxon>
        <taxon>Pezizomycotina</taxon>
        <taxon>Sordariomycetes</taxon>
        <taxon>Xylariomycetidae</taxon>
        <taxon>Xylariales</taxon>
        <taxon>Microdochiaceae</taxon>
        <taxon>Microdochium</taxon>
    </lineage>
</organism>
<dbReference type="PANTHER" id="PTHR36978">
    <property type="entry name" value="P-LOOP CONTAINING NUCLEOTIDE TRIPHOSPHATE HYDROLASE"/>
    <property type="match status" value="1"/>
</dbReference>
<keyword evidence="1" id="KW-0812">Transmembrane</keyword>
<dbReference type="EMBL" id="JAGTJQ010000014">
    <property type="protein sequence ID" value="KAH7012658.1"/>
    <property type="molecule type" value="Genomic_DNA"/>
</dbReference>
<evidence type="ECO:0000256" key="1">
    <source>
        <dbReference type="SAM" id="Phobius"/>
    </source>
</evidence>
<dbReference type="AlphaFoldDB" id="A0A9P8XSU6"/>